<dbReference type="EC" id="2.3.1.231" evidence="4"/>
<dbReference type="InterPro" id="IPR029063">
    <property type="entry name" value="SAM-dependent_MTases_sf"/>
</dbReference>
<dbReference type="AlphaFoldDB" id="G0UUQ8"/>
<feature type="region of interest" description="Disordered" evidence="16">
    <location>
        <begin position="1"/>
        <end position="26"/>
    </location>
</feature>
<evidence type="ECO:0000256" key="2">
    <source>
        <dbReference type="ARBA" id="ARBA00004797"/>
    </source>
</evidence>
<comment type="pathway">
    <text evidence="2">tRNA modification; wybutosine-tRNA(Phe) biosynthesis.</text>
</comment>
<evidence type="ECO:0000256" key="9">
    <source>
        <dbReference type="ARBA" id="ARBA00022691"/>
    </source>
</evidence>
<dbReference type="SUPFAM" id="SSF51197">
    <property type="entry name" value="Clavaminate synthase-like"/>
    <property type="match status" value="1"/>
</dbReference>
<dbReference type="Pfam" id="PF13418">
    <property type="entry name" value="Beta-prop_TYW4"/>
    <property type="match status" value="1"/>
</dbReference>
<keyword evidence="8" id="KW-0808">Transferase</keyword>
<dbReference type="EC" id="2.1.1.290" evidence="5"/>
<keyword evidence="10" id="KW-0819">tRNA processing</keyword>
<dbReference type="Gene3D" id="3.40.50.150">
    <property type="entry name" value="Vaccinia Virus protein VP39"/>
    <property type="match status" value="1"/>
</dbReference>
<evidence type="ECO:0000256" key="15">
    <source>
        <dbReference type="ARBA" id="ARBA00049250"/>
    </source>
</evidence>
<comment type="catalytic activity">
    <reaction evidence="1">
        <text>7-[(3S)-3-amino-3-carboxypropyl]wyosine(37) in tRNA(Phe) + S-adenosyl-L-methionine = 7-[(3S)-(3-amino-3-methoxycarbonyl)propyl]wyosine(37) in tRNA(Phe) + S-adenosyl-L-homocysteine</text>
        <dbReference type="Rhea" id="RHEA:36903"/>
        <dbReference type="Rhea" id="RHEA-COMP:10379"/>
        <dbReference type="Rhea" id="RHEA-COMP:11844"/>
        <dbReference type="ChEBI" id="CHEBI:57856"/>
        <dbReference type="ChEBI" id="CHEBI:59789"/>
        <dbReference type="ChEBI" id="CHEBI:73543"/>
        <dbReference type="ChEBI" id="CHEBI:74275"/>
        <dbReference type="EC" id="2.1.1.290"/>
    </reaction>
</comment>
<dbReference type="PANTHER" id="PTHR46529">
    <property type="entry name" value="TRNA WYBUTOSINE-SYNTHESIZING PROTEIN 4"/>
    <property type="match status" value="1"/>
</dbReference>
<dbReference type="PROSITE" id="PS51184">
    <property type="entry name" value="JMJC"/>
    <property type="match status" value="1"/>
</dbReference>
<evidence type="ECO:0000256" key="3">
    <source>
        <dbReference type="ARBA" id="ARBA00010703"/>
    </source>
</evidence>
<comment type="function">
    <text evidence="11">Probable S-adenosyl-L-methionine-dependent methyltransferase that acts as a component of the wybutosine biosynthesis pathway. Wybutosine is a hyper modified guanosine with a tricyclic base found at the 3'-position adjacent to the anticodon of eukaryotic phenylalanine tRNA. May methylate the carboxyl group of leucine residues to form alpha-leucine ester residues.</text>
</comment>
<dbReference type="UniPathway" id="UPA00375"/>
<name>G0UUQ8_TRYCI</name>
<evidence type="ECO:0000256" key="5">
    <source>
        <dbReference type="ARBA" id="ARBA00012779"/>
    </source>
</evidence>
<dbReference type="GO" id="GO:0008175">
    <property type="term" value="F:tRNA methyltransferase activity"/>
    <property type="evidence" value="ECO:0007669"/>
    <property type="project" value="TreeGrafter"/>
</dbReference>
<keyword evidence="9" id="KW-0949">S-adenosyl-L-methionine</keyword>
<evidence type="ECO:0000256" key="7">
    <source>
        <dbReference type="ARBA" id="ARBA00022603"/>
    </source>
</evidence>
<reference evidence="18" key="1">
    <citation type="journal article" date="2012" name="Proc. Natl. Acad. Sci. U.S.A.">
        <title>Antigenic diversity is generated by distinct evolutionary mechanisms in African trypanosome species.</title>
        <authorList>
            <person name="Jackson A.P."/>
            <person name="Berry A."/>
            <person name="Aslett M."/>
            <person name="Allison H.C."/>
            <person name="Burton P."/>
            <person name="Vavrova-Anderson J."/>
            <person name="Brown R."/>
            <person name="Browne H."/>
            <person name="Corton N."/>
            <person name="Hauser H."/>
            <person name="Gamble J."/>
            <person name="Gilderthorp R."/>
            <person name="Marcello L."/>
            <person name="McQuillan J."/>
            <person name="Otto T.D."/>
            <person name="Quail M.A."/>
            <person name="Sanders M.J."/>
            <person name="van Tonder A."/>
            <person name="Ginger M.L."/>
            <person name="Field M.C."/>
            <person name="Barry J.D."/>
            <person name="Hertz-Fowler C."/>
            <person name="Berriman M."/>
        </authorList>
    </citation>
    <scope>NUCLEOTIDE SEQUENCE</scope>
    <source>
        <strain evidence="18">IL3000</strain>
    </source>
</reference>
<dbReference type="SUPFAM" id="SSF53335">
    <property type="entry name" value="S-adenosyl-L-methionine-dependent methyltransferases"/>
    <property type="match status" value="1"/>
</dbReference>
<comment type="catalytic activity">
    <reaction evidence="15">
        <text>7-[(3S)-(3-amino-3-methoxycarbonyl)propyl]wyosine(37) in tRNA(Phe) + S-adenosyl-L-methionine + CO2 = wybutosine(37) in tRNA(Phe) + S-adenosyl-L-homocysteine + 2 H(+)</text>
        <dbReference type="Rhea" id="RHEA:37119"/>
        <dbReference type="Rhea" id="RHEA-COMP:11844"/>
        <dbReference type="Rhea" id="RHEA-COMP:11847"/>
        <dbReference type="ChEBI" id="CHEBI:15378"/>
        <dbReference type="ChEBI" id="CHEBI:16526"/>
        <dbReference type="ChEBI" id="CHEBI:57856"/>
        <dbReference type="ChEBI" id="CHEBI:59789"/>
        <dbReference type="ChEBI" id="CHEBI:73544"/>
        <dbReference type="ChEBI" id="CHEBI:74275"/>
        <dbReference type="EC" id="2.3.1.231"/>
    </reaction>
</comment>
<dbReference type="SUPFAM" id="SSF50965">
    <property type="entry name" value="Galactose oxidase, central domain"/>
    <property type="match status" value="1"/>
</dbReference>
<feature type="domain" description="JmjC" evidence="17">
    <location>
        <begin position="866"/>
        <end position="1041"/>
    </location>
</feature>
<gene>
    <name evidence="18" type="ORF">TCIL3000_9_5290</name>
</gene>
<evidence type="ECO:0000256" key="8">
    <source>
        <dbReference type="ARBA" id="ARBA00022679"/>
    </source>
</evidence>
<dbReference type="InterPro" id="IPR011043">
    <property type="entry name" value="Gal_Oxase/kelch_b-propeller"/>
</dbReference>
<comment type="similarity">
    <text evidence="3">Belongs to the methyltransferase superfamily. LCMT family.</text>
</comment>
<dbReference type="PANTHER" id="PTHR46529:SF1">
    <property type="entry name" value="TRNA WYBUTOSINE-SYNTHESIZING PROTEIN 4"/>
    <property type="match status" value="1"/>
</dbReference>
<dbReference type="Pfam" id="PF04072">
    <property type="entry name" value="LCM"/>
    <property type="match status" value="1"/>
</dbReference>
<dbReference type="InterPro" id="IPR003347">
    <property type="entry name" value="JmjC_dom"/>
</dbReference>
<evidence type="ECO:0000256" key="13">
    <source>
        <dbReference type="ARBA" id="ARBA00030231"/>
    </source>
</evidence>
<evidence type="ECO:0000256" key="12">
    <source>
        <dbReference type="ARBA" id="ARBA00029750"/>
    </source>
</evidence>
<evidence type="ECO:0000256" key="4">
    <source>
        <dbReference type="ARBA" id="ARBA00012155"/>
    </source>
</evidence>
<proteinExistence type="inferred from homology"/>
<evidence type="ECO:0000256" key="11">
    <source>
        <dbReference type="ARBA" id="ARBA00025588"/>
    </source>
</evidence>
<dbReference type="Gene3D" id="2.120.10.80">
    <property type="entry name" value="Kelch-type beta propeller"/>
    <property type="match status" value="1"/>
</dbReference>
<dbReference type="VEuPathDB" id="TriTrypDB:TcIL3000_9_5290"/>
<evidence type="ECO:0000313" key="18">
    <source>
        <dbReference type="EMBL" id="CCC93122.1"/>
    </source>
</evidence>
<evidence type="ECO:0000256" key="6">
    <source>
        <dbReference type="ARBA" id="ARBA00018045"/>
    </source>
</evidence>
<dbReference type="FunFam" id="2.60.120.650:FF:000043">
    <property type="entry name" value="tRNA wybutosine-synthesizing protein 4"/>
    <property type="match status" value="1"/>
</dbReference>
<keyword evidence="7" id="KW-0489">Methyltransferase</keyword>
<sequence length="1103" mass="120372">MAASQTITANSGKGKEGSVDAAVQRTNDDSVVSKRSAVFKGYYDDPYLRFFVKKPSRRSPLINRGYYLRMHVITDVVERCIHHLQGVRCDPCLNSSLSSMDHGVSPRVQVVSLGAGYDTLAIRLKQRAEFADVHFYEVDFPAVMQAKSLLVKTAPAGSFPHDIVAVPEADLVKLRGTNYIALGADLRSADRDLVSCLKEASSQFSTSCATLLYAECVMQYMPPAAAAQLINHIAANFPRAIFLAYDQIHPHDSFGCVMQSALRARGSPLLGIEAAPCGSAMTERALGQGMQKAFFANFHDLSAYYIAGDNSKRVEAIEPFDEWEEWSEMCEHYGITMALTNIDEKMVEHPCFAPVMHAPTSQEPFTMTSRDSCLEPLASTEKWPTARTGFEGWGDGGSYMERLLDGDVIIVSFGGFSVSRGHQRTNGVSVYSMRHGECRVSYSPTSVTPPSRVFHSMSRIARGKYVVFGGRTNPQDVATDAYLLYLDLPNDLSLKRTTVVCAWTMLKQSCANNEAPAGRYRHAATAVDVADGNEAEGNKGIFVYGGRSATGELLGDGWLGTVQGDIIDWKRISMCGSVPPPQCSSAVVYVGVGSAVLLSGGLLEGSVSSGSVWRVDYVSGLCSKCSCDIGPRFSHAMCLLRLRGVPHVLVLGGSSTLPRASIKPDRLLLLDPLTGEGVGSIKLPPQFPTLSRHSCIELEDGVVAVISGGFTCFSFGTFASKPFLLLLGGNEKRSAYSYSLFPEKNTSTISLGEGLHGTRATTRGEVELQPLTAETFLSAVEQPVKPVVFRNVDMGSCVDKWSDVAYLKSAEGNTTVSVHVAQSTYLLDFVKKNFSFKHVTFSELIDRCVKDAAAKPGERDQAVKGGASEETWYLRAVAANMKSERANIWRDFQGLGGDFVLPSAAASHIGPRIHQSCLRISAPPLQLWTHYDTLDNVLCQVVGKKRVVLFPPSEYNNLYISGSSSAVINIDSPDYARYPRFIDASRRALEVVLGAGDMLFIPSLWFHHITTLEGSYSVSVNVFFERFPHEDYDKKDLYGNKDLPACSRLRAAIVKQVKDMVSVTAVERLSDGTPLPPVHVEFALRQALQELLEMADDISAAQL</sequence>
<protein>
    <recommendedName>
        <fullName evidence="6">tRNA wybutosine-synthesizing protein 4</fullName>
        <ecNumber evidence="5">2.1.1.290</ecNumber>
        <ecNumber evidence="4">2.3.1.231</ecNumber>
    </recommendedName>
    <alternativeName>
        <fullName evidence="13">Leucine carboxyl methyltransferase 2</fullName>
    </alternativeName>
    <alternativeName>
        <fullName evidence="14">tRNA(Phe) (7-(3-amino-3-(methoxycarbonyl)propyl)wyosine(37)-N)-methoxycarbonyltransferase</fullName>
    </alternativeName>
    <alternativeName>
        <fullName evidence="12">tRNA(Phe) (7-(3-amino-3-carboxypropyl)wyosine(37)-O)-methyltransferase</fullName>
    </alternativeName>
</protein>
<dbReference type="EMBL" id="HE575322">
    <property type="protein sequence ID" value="CCC93122.1"/>
    <property type="molecule type" value="Genomic_DNA"/>
</dbReference>
<dbReference type="SMART" id="SM00558">
    <property type="entry name" value="JmjC"/>
    <property type="match status" value="1"/>
</dbReference>
<dbReference type="InterPro" id="IPR015915">
    <property type="entry name" value="Kelch-typ_b-propeller"/>
</dbReference>
<feature type="compositionally biased region" description="Polar residues" evidence="16">
    <location>
        <begin position="1"/>
        <end position="11"/>
    </location>
</feature>
<dbReference type="Gene3D" id="2.60.120.650">
    <property type="entry name" value="Cupin"/>
    <property type="match status" value="1"/>
</dbReference>
<dbReference type="GO" id="GO:0030488">
    <property type="term" value="P:tRNA methylation"/>
    <property type="evidence" value="ECO:0007669"/>
    <property type="project" value="TreeGrafter"/>
</dbReference>
<dbReference type="Pfam" id="PF13621">
    <property type="entry name" value="Cupin_8"/>
    <property type="match status" value="1"/>
</dbReference>
<evidence type="ECO:0000259" key="17">
    <source>
        <dbReference type="PROSITE" id="PS51184"/>
    </source>
</evidence>
<evidence type="ECO:0000256" key="1">
    <source>
        <dbReference type="ARBA" id="ARBA00001806"/>
    </source>
</evidence>
<evidence type="ECO:0000256" key="14">
    <source>
        <dbReference type="ARBA" id="ARBA00030847"/>
    </source>
</evidence>
<dbReference type="GO" id="GO:0031591">
    <property type="term" value="P:wybutosine biosynthetic process"/>
    <property type="evidence" value="ECO:0007669"/>
    <property type="project" value="TreeGrafter"/>
</dbReference>
<accession>G0UUQ8</accession>
<dbReference type="InterPro" id="IPR041667">
    <property type="entry name" value="Cupin_8"/>
</dbReference>
<evidence type="ECO:0000256" key="10">
    <source>
        <dbReference type="ARBA" id="ARBA00022694"/>
    </source>
</evidence>
<organism evidence="18">
    <name type="scientific">Trypanosoma congolense (strain IL3000)</name>
    <dbReference type="NCBI Taxonomy" id="1068625"/>
    <lineage>
        <taxon>Eukaryota</taxon>
        <taxon>Discoba</taxon>
        <taxon>Euglenozoa</taxon>
        <taxon>Kinetoplastea</taxon>
        <taxon>Metakinetoplastina</taxon>
        <taxon>Trypanosomatida</taxon>
        <taxon>Trypanosomatidae</taxon>
        <taxon>Trypanosoma</taxon>
        <taxon>Nannomonas</taxon>
    </lineage>
</organism>
<evidence type="ECO:0000256" key="16">
    <source>
        <dbReference type="SAM" id="MobiDB-lite"/>
    </source>
</evidence>
<dbReference type="InterPro" id="IPR007213">
    <property type="entry name" value="Ppm1/Ppm2/Tcmp"/>
</dbReference>